<proteinExistence type="predicted"/>
<feature type="domain" description="NACHT" evidence="8">
    <location>
        <begin position="321"/>
        <end position="409"/>
    </location>
</feature>
<dbReference type="InterPro" id="IPR041267">
    <property type="entry name" value="NLRP_HD2"/>
</dbReference>
<dbReference type="Proteomes" id="UP000314294">
    <property type="component" value="Unassembled WGS sequence"/>
</dbReference>
<evidence type="ECO:0000259" key="7">
    <source>
        <dbReference type="PROSITE" id="PS50824"/>
    </source>
</evidence>
<dbReference type="SUPFAM" id="SSF47986">
    <property type="entry name" value="DEATH domain"/>
    <property type="match status" value="1"/>
</dbReference>
<dbReference type="PROSITE" id="PS50837">
    <property type="entry name" value="NACHT"/>
    <property type="match status" value="1"/>
</dbReference>
<dbReference type="Pfam" id="PF17779">
    <property type="entry name" value="WHD_NOD2"/>
    <property type="match status" value="1"/>
</dbReference>
<dbReference type="OrthoDB" id="120976at2759"/>
<dbReference type="SMART" id="SM01288">
    <property type="entry name" value="FISNA"/>
    <property type="match status" value="1"/>
</dbReference>
<evidence type="ECO:0000256" key="4">
    <source>
        <dbReference type="ARBA" id="ARBA00022737"/>
    </source>
</evidence>
<reference evidence="9 10" key="1">
    <citation type="submission" date="2019-03" db="EMBL/GenBank/DDBJ databases">
        <title>First draft genome of Liparis tanakae, snailfish: a comprehensive survey of snailfish specific genes.</title>
        <authorList>
            <person name="Kim W."/>
            <person name="Song I."/>
            <person name="Jeong J.-H."/>
            <person name="Kim D."/>
            <person name="Kim S."/>
            <person name="Ryu S."/>
            <person name="Song J.Y."/>
            <person name="Lee S.K."/>
        </authorList>
    </citation>
    <scope>NUCLEOTIDE SEQUENCE [LARGE SCALE GENOMIC DNA]</scope>
    <source>
        <tissue evidence="9">Muscle</tissue>
    </source>
</reference>
<dbReference type="Pfam" id="PF14484">
    <property type="entry name" value="FISNA"/>
    <property type="match status" value="1"/>
</dbReference>
<dbReference type="InterPro" id="IPR011029">
    <property type="entry name" value="DEATH-like_dom_sf"/>
</dbReference>
<dbReference type="PROSITE" id="PS50824">
    <property type="entry name" value="DAPIN"/>
    <property type="match status" value="1"/>
</dbReference>
<name>A0A4Z2JFW6_9TELE</name>
<sequence length="757" mass="87269">MMDDSEVGIMASLSRSSSLGEAVSGREHSLIYEDDELYIPERRPSLDLGPSPMDTSHWHDVDQALSPAQSYRSMTSDDNAIIISQEDGSPTRIELNRADSYSSCYSLDSDDCEKRIPKLELKDETVSDLPETPELNQDPNEIRHPYLTVAFTFKAICKILGRLSEEEIRVFKMKLWKRHPKSFNTPPQSLDLVDLVDRMLECFNLEVSLLITKNLLEEIGQKRMIDHLQTLCLRNEVRCNLSETLKRKYGGICEESAMKGERRPFDDVFTDLNITSTCDNGPNIEHEVITIKKLDSNQKSGKLLSTKDMFSAEMLEHSHFKLMLITGVAGSGKSMAVRRLILDWIEERTHQHVSFLFPLPFRELKRFENSKISVLEIIQTLYPETKKLRDEDYRCDDCKIMFVFDGLDEYDGPLDFQNTSVLYDIKEPTTLNVIVVNLLRERLLYRSLSLVFSRPQVNHCIPWDTGYDEIDVRGFGDPQKDEYFKRSFKDPDQAARVIAYIDSSRTLRIMCHLPLFCSLVADEYQHIFTGRATWSEPPRSITYMYTKLLLALRQRRIFRAPDRSLEDERGFLIQVGKLAFTMLERGQYKITKYDWKEVGISDVEVVVNSGLCTQYITKASVLHQEKVISFIHPTVQEYLAALYAFLTFTNQGRNIYEQQLKDKLRGMFKANAPMDLYKSALDSSLQCDDGKLDIFLRFLLGMALESNLELLRPFCTCPVKWPTLTEDAAALIWRRIGDNQHPARNSNLQRCLEELGV</sequence>
<dbReference type="Gene3D" id="1.10.533.10">
    <property type="entry name" value="Death Domain, Fas"/>
    <property type="match status" value="1"/>
</dbReference>
<keyword evidence="2" id="KW-0963">Cytoplasm</keyword>
<feature type="domain" description="Pyrin" evidence="7">
    <location>
        <begin position="147"/>
        <end position="234"/>
    </location>
</feature>
<dbReference type="InterPro" id="IPR029495">
    <property type="entry name" value="NACHT-assoc"/>
</dbReference>
<dbReference type="SUPFAM" id="SSF52540">
    <property type="entry name" value="P-loop containing nucleoside triphosphate hydrolases"/>
    <property type="match status" value="1"/>
</dbReference>
<evidence type="ECO:0000313" key="10">
    <source>
        <dbReference type="Proteomes" id="UP000314294"/>
    </source>
</evidence>
<dbReference type="EMBL" id="SRLO01000004">
    <property type="protein sequence ID" value="TNN88694.1"/>
    <property type="molecule type" value="Genomic_DNA"/>
</dbReference>
<evidence type="ECO:0000313" key="9">
    <source>
        <dbReference type="EMBL" id="TNN88694.1"/>
    </source>
</evidence>
<dbReference type="Pfam" id="PF05729">
    <property type="entry name" value="NACHT"/>
    <property type="match status" value="1"/>
</dbReference>
<dbReference type="InterPro" id="IPR004020">
    <property type="entry name" value="DAPIN"/>
</dbReference>
<keyword evidence="3" id="KW-0433">Leucine-rich repeat</keyword>
<evidence type="ECO:0000259" key="8">
    <source>
        <dbReference type="PROSITE" id="PS50837"/>
    </source>
</evidence>
<dbReference type="InterPro" id="IPR041075">
    <property type="entry name" value="NOD1/2_WH"/>
</dbReference>
<organism evidence="9 10">
    <name type="scientific">Liparis tanakae</name>
    <name type="common">Tanaka's snailfish</name>
    <dbReference type="NCBI Taxonomy" id="230148"/>
    <lineage>
        <taxon>Eukaryota</taxon>
        <taxon>Metazoa</taxon>
        <taxon>Chordata</taxon>
        <taxon>Craniata</taxon>
        <taxon>Vertebrata</taxon>
        <taxon>Euteleostomi</taxon>
        <taxon>Actinopterygii</taxon>
        <taxon>Neopterygii</taxon>
        <taxon>Teleostei</taxon>
        <taxon>Neoteleostei</taxon>
        <taxon>Acanthomorphata</taxon>
        <taxon>Eupercaria</taxon>
        <taxon>Perciformes</taxon>
        <taxon>Cottioidei</taxon>
        <taxon>Cottales</taxon>
        <taxon>Liparidae</taxon>
        <taxon>Liparis</taxon>
    </lineage>
</organism>
<dbReference type="Pfam" id="PF17776">
    <property type="entry name" value="NLRC4_HD2"/>
    <property type="match status" value="1"/>
</dbReference>
<evidence type="ECO:0000256" key="5">
    <source>
        <dbReference type="ARBA" id="ARBA00022741"/>
    </source>
</evidence>
<comment type="caution">
    <text evidence="9">The sequence shown here is derived from an EMBL/GenBank/DDBJ whole genome shotgun (WGS) entry which is preliminary data.</text>
</comment>
<evidence type="ECO:0000256" key="2">
    <source>
        <dbReference type="ARBA" id="ARBA00022490"/>
    </source>
</evidence>
<dbReference type="AlphaFoldDB" id="A0A4Z2JFW6"/>
<dbReference type="InterPro" id="IPR051261">
    <property type="entry name" value="NLR"/>
</dbReference>
<dbReference type="Gene3D" id="3.40.50.300">
    <property type="entry name" value="P-loop containing nucleotide triphosphate hydrolases"/>
    <property type="match status" value="1"/>
</dbReference>
<accession>A0A4Z2JFW6</accession>
<gene>
    <name evidence="9" type="primary">NLRC3_9</name>
    <name evidence="9" type="ORF">EYF80_001026</name>
</gene>
<protein>
    <submittedName>
        <fullName evidence="9">Protein NLRC3</fullName>
    </submittedName>
</protein>
<keyword evidence="6" id="KW-0067">ATP-binding</keyword>
<dbReference type="InterPro" id="IPR027417">
    <property type="entry name" value="P-loop_NTPase"/>
</dbReference>
<dbReference type="InterPro" id="IPR007111">
    <property type="entry name" value="NACHT_NTPase"/>
</dbReference>
<evidence type="ECO:0000256" key="1">
    <source>
        <dbReference type="ARBA" id="ARBA00004496"/>
    </source>
</evidence>
<evidence type="ECO:0000256" key="3">
    <source>
        <dbReference type="ARBA" id="ARBA00022614"/>
    </source>
</evidence>
<evidence type="ECO:0000256" key="6">
    <source>
        <dbReference type="ARBA" id="ARBA00022840"/>
    </source>
</evidence>
<dbReference type="GO" id="GO:0005524">
    <property type="term" value="F:ATP binding"/>
    <property type="evidence" value="ECO:0007669"/>
    <property type="project" value="UniProtKB-KW"/>
</dbReference>
<keyword evidence="5" id="KW-0547">Nucleotide-binding</keyword>
<dbReference type="PANTHER" id="PTHR24106">
    <property type="entry name" value="NACHT, LRR AND CARD DOMAINS-CONTAINING"/>
    <property type="match status" value="1"/>
</dbReference>
<keyword evidence="10" id="KW-1185">Reference proteome</keyword>
<dbReference type="SMART" id="SM01289">
    <property type="entry name" value="PYRIN"/>
    <property type="match status" value="1"/>
</dbReference>
<dbReference type="GO" id="GO:0005737">
    <property type="term" value="C:cytoplasm"/>
    <property type="evidence" value="ECO:0007669"/>
    <property type="project" value="UniProtKB-SubCell"/>
</dbReference>
<comment type="subcellular location">
    <subcellularLocation>
        <location evidence="1">Cytoplasm</location>
    </subcellularLocation>
</comment>
<keyword evidence="4" id="KW-0677">Repeat</keyword>